<dbReference type="Proteomes" id="UP001164539">
    <property type="component" value="Chromosome 8"/>
</dbReference>
<accession>A0ACC1XLK3</accession>
<name>A0ACC1XLK3_MELAZ</name>
<proteinExistence type="predicted"/>
<organism evidence="1 2">
    <name type="scientific">Melia azedarach</name>
    <name type="common">Chinaberry tree</name>
    <dbReference type="NCBI Taxonomy" id="155640"/>
    <lineage>
        <taxon>Eukaryota</taxon>
        <taxon>Viridiplantae</taxon>
        <taxon>Streptophyta</taxon>
        <taxon>Embryophyta</taxon>
        <taxon>Tracheophyta</taxon>
        <taxon>Spermatophyta</taxon>
        <taxon>Magnoliopsida</taxon>
        <taxon>eudicotyledons</taxon>
        <taxon>Gunneridae</taxon>
        <taxon>Pentapetalae</taxon>
        <taxon>rosids</taxon>
        <taxon>malvids</taxon>
        <taxon>Sapindales</taxon>
        <taxon>Meliaceae</taxon>
        <taxon>Melia</taxon>
    </lineage>
</organism>
<sequence>MKRTHVSGSDAADCKWRKKMALRMMTTVFLRRTDIKLTENEAIPPLKFGNYSQLHCSNTTPLKFDNHVESCYLRASAELE</sequence>
<gene>
    <name evidence="1" type="ORF">OWV82_014602</name>
</gene>
<reference evidence="1 2" key="1">
    <citation type="journal article" date="2023" name="Science">
        <title>Complex scaffold remodeling in plant triterpene biosynthesis.</title>
        <authorList>
            <person name="De La Pena R."/>
            <person name="Hodgson H."/>
            <person name="Liu J.C."/>
            <person name="Stephenson M.J."/>
            <person name="Martin A.C."/>
            <person name="Owen C."/>
            <person name="Harkess A."/>
            <person name="Leebens-Mack J."/>
            <person name="Jimenez L.E."/>
            <person name="Osbourn A."/>
            <person name="Sattely E.S."/>
        </authorList>
    </citation>
    <scope>NUCLEOTIDE SEQUENCE [LARGE SCALE GENOMIC DNA]</scope>
    <source>
        <strain evidence="2">cv. JPN11</strain>
        <tissue evidence="1">Leaf</tissue>
    </source>
</reference>
<evidence type="ECO:0000313" key="2">
    <source>
        <dbReference type="Proteomes" id="UP001164539"/>
    </source>
</evidence>
<keyword evidence="2" id="KW-1185">Reference proteome</keyword>
<evidence type="ECO:0000313" key="1">
    <source>
        <dbReference type="EMBL" id="KAJ4712344.1"/>
    </source>
</evidence>
<dbReference type="EMBL" id="CM051401">
    <property type="protein sequence ID" value="KAJ4712344.1"/>
    <property type="molecule type" value="Genomic_DNA"/>
</dbReference>
<protein>
    <submittedName>
        <fullName evidence="1">Uncharacterized protein</fullName>
    </submittedName>
</protein>
<comment type="caution">
    <text evidence="1">The sequence shown here is derived from an EMBL/GenBank/DDBJ whole genome shotgun (WGS) entry which is preliminary data.</text>
</comment>